<gene>
    <name evidence="3" type="ORF">EJ06DRAFT_530654</name>
</gene>
<organism evidence="3 4">
    <name type="scientific">Trichodelitschia bisporula</name>
    <dbReference type="NCBI Taxonomy" id="703511"/>
    <lineage>
        <taxon>Eukaryota</taxon>
        <taxon>Fungi</taxon>
        <taxon>Dikarya</taxon>
        <taxon>Ascomycota</taxon>
        <taxon>Pezizomycotina</taxon>
        <taxon>Dothideomycetes</taxon>
        <taxon>Dothideomycetes incertae sedis</taxon>
        <taxon>Phaeotrichales</taxon>
        <taxon>Phaeotrichaceae</taxon>
        <taxon>Trichodelitschia</taxon>
    </lineage>
</organism>
<dbReference type="GO" id="GO:0019120">
    <property type="term" value="F:hydrolase activity, acting on acid halide bonds, in C-halide compounds"/>
    <property type="evidence" value="ECO:0007669"/>
    <property type="project" value="InterPro"/>
</dbReference>
<dbReference type="InterPro" id="IPR051540">
    <property type="entry name" value="S-2-haloacid_dehalogenase"/>
</dbReference>
<dbReference type="NCBIfam" id="TIGR01428">
    <property type="entry name" value="HAD_type_II"/>
    <property type="match status" value="1"/>
</dbReference>
<proteinExistence type="inferred from homology"/>
<dbReference type="InterPro" id="IPR006328">
    <property type="entry name" value="2-HAD"/>
</dbReference>
<dbReference type="PANTHER" id="PTHR43316:SF3">
    <property type="entry name" value="HALOACID DEHALOGENASE, TYPE II (AFU_ORTHOLOGUE AFUA_2G07750)-RELATED"/>
    <property type="match status" value="1"/>
</dbReference>
<keyword evidence="4" id="KW-1185">Reference proteome</keyword>
<dbReference type="Gene3D" id="3.40.50.1000">
    <property type="entry name" value="HAD superfamily/HAD-like"/>
    <property type="match status" value="1"/>
</dbReference>
<accession>A0A6G1HUY7</accession>
<dbReference type="NCBIfam" id="TIGR01493">
    <property type="entry name" value="HAD-SF-IA-v2"/>
    <property type="match status" value="1"/>
</dbReference>
<dbReference type="SFLD" id="SFLDS00003">
    <property type="entry name" value="Haloacid_Dehalogenase"/>
    <property type="match status" value="1"/>
</dbReference>
<dbReference type="PRINTS" id="PR00413">
    <property type="entry name" value="HADHALOGNASE"/>
</dbReference>
<keyword evidence="2" id="KW-0378">Hydrolase</keyword>
<evidence type="ECO:0000313" key="4">
    <source>
        <dbReference type="Proteomes" id="UP000799640"/>
    </source>
</evidence>
<dbReference type="Proteomes" id="UP000799640">
    <property type="component" value="Unassembled WGS sequence"/>
</dbReference>
<dbReference type="InterPro" id="IPR006439">
    <property type="entry name" value="HAD-SF_hydro_IA"/>
</dbReference>
<comment type="similarity">
    <text evidence="1">Belongs to the HAD-like hydrolase superfamily. S-2-haloalkanoic acid dehalogenase family.</text>
</comment>
<reference evidence="3" key="1">
    <citation type="journal article" date="2020" name="Stud. Mycol.">
        <title>101 Dothideomycetes genomes: a test case for predicting lifestyles and emergence of pathogens.</title>
        <authorList>
            <person name="Haridas S."/>
            <person name="Albert R."/>
            <person name="Binder M."/>
            <person name="Bloem J."/>
            <person name="Labutti K."/>
            <person name="Salamov A."/>
            <person name="Andreopoulos B."/>
            <person name="Baker S."/>
            <person name="Barry K."/>
            <person name="Bills G."/>
            <person name="Bluhm B."/>
            <person name="Cannon C."/>
            <person name="Castanera R."/>
            <person name="Culley D."/>
            <person name="Daum C."/>
            <person name="Ezra D."/>
            <person name="Gonzalez J."/>
            <person name="Henrissat B."/>
            <person name="Kuo A."/>
            <person name="Liang C."/>
            <person name="Lipzen A."/>
            <person name="Lutzoni F."/>
            <person name="Magnuson J."/>
            <person name="Mondo S."/>
            <person name="Nolan M."/>
            <person name="Ohm R."/>
            <person name="Pangilinan J."/>
            <person name="Park H.-J."/>
            <person name="Ramirez L."/>
            <person name="Alfaro M."/>
            <person name="Sun H."/>
            <person name="Tritt A."/>
            <person name="Yoshinaga Y."/>
            <person name="Zwiers L.-H."/>
            <person name="Turgeon B."/>
            <person name="Goodwin S."/>
            <person name="Spatafora J."/>
            <person name="Crous P."/>
            <person name="Grigoriev I."/>
        </authorList>
    </citation>
    <scope>NUCLEOTIDE SEQUENCE</scope>
    <source>
        <strain evidence="3">CBS 262.69</strain>
    </source>
</reference>
<dbReference type="SFLD" id="SFLDG01129">
    <property type="entry name" value="C1.5:_HAD__Beta-PGM__Phosphata"/>
    <property type="match status" value="1"/>
</dbReference>
<dbReference type="Pfam" id="PF00702">
    <property type="entry name" value="Hydrolase"/>
    <property type="match status" value="1"/>
</dbReference>
<evidence type="ECO:0000313" key="3">
    <source>
        <dbReference type="EMBL" id="KAF2399868.1"/>
    </source>
</evidence>
<dbReference type="PANTHER" id="PTHR43316">
    <property type="entry name" value="HYDROLASE, HALOACID DELAHOGENASE-RELATED"/>
    <property type="match status" value="1"/>
</dbReference>
<dbReference type="OrthoDB" id="3256520at2759"/>
<dbReference type="SUPFAM" id="SSF56784">
    <property type="entry name" value="HAD-like"/>
    <property type="match status" value="1"/>
</dbReference>
<evidence type="ECO:0000256" key="2">
    <source>
        <dbReference type="ARBA" id="ARBA00022801"/>
    </source>
</evidence>
<dbReference type="GO" id="GO:0016791">
    <property type="term" value="F:phosphatase activity"/>
    <property type="evidence" value="ECO:0007669"/>
    <property type="project" value="UniProtKB-ARBA"/>
</dbReference>
<dbReference type="InterPro" id="IPR023198">
    <property type="entry name" value="PGP-like_dom2"/>
</dbReference>
<dbReference type="InterPro" id="IPR023214">
    <property type="entry name" value="HAD_sf"/>
</dbReference>
<sequence>MGRNIILAFDLYGTLLSTASIASRLANYVGQEKASSIAAKWRLYQLEYTWRLTSMKQYEPFSVVTRRSLKHALAETKVHLEDEAIDSLMEAYDTLSAFPDVKPALESLANVPNCTSVIFSNGTHPMVSSSIYQSQDLSPHAGLFQDIVVVEEAQKFKPAPETYELLLEQVGKSKADMEDVWLISSNPFDIVGARAVGLKAAWVDREGNGWVDAVVEGELGGPTIVVKSLGEVVDAVRRLLTG</sequence>
<dbReference type="AlphaFoldDB" id="A0A6G1HUY7"/>
<dbReference type="Gene3D" id="1.10.150.240">
    <property type="entry name" value="Putative phosphatase, domain 2"/>
    <property type="match status" value="1"/>
</dbReference>
<name>A0A6G1HUY7_9PEZI</name>
<dbReference type="InterPro" id="IPR036412">
    <property type="entry name" value="HAD-like_sf"/>
</dbReference>
<evidence type="ECO:0000256" key="1">
    <source>
        <dbReference type="ARBA" id="ARBA00008106"/>
    </source>
</evidence>
<dbReference type="EMBL" id="ML996696">
    <property type="protein sequence ID" value="KAF2399868.1"/>
    <property type="molecule type" value="Genomic_DNA"/>
</dbReference>
<protein>
    <submittedName>
        <fullName evidence="3">Haloacid dehalogenase</fullName>
    </submittedName>
</protein>